<dbReference type="PANTHER" id="PTHR35313:SF1">
    <property type="entry name" value="NO EXINE FORMATION 1"/>
    <property type="match status" value="1"/>
</dbReference>
<comment type="caution">
    <text evidence="1">The sequence shown here is derived from an EMBL/GenBank/DDBJ whole genome shotgun (WGS) entry which is preliminary data.</text>
</comment>
<dbReference type="Proteomes" id="UP001152795">
    <property type="component" value="Unassembled WGS sequence"/>
</dbReference>
<sequence>MAEKQSNLREVKTDSQDTVESSDVPFLYNGHFFVLAMLCSMPLLYFGGERLFGIGTICLLSVYIFHVSFQDTKSSVIGFVICVAIMQFAILYSIGPLLWQSFFNIIFLLVYNVFIVLTGGLGLLQFEVFRRDEIDFCANVEYFLFLLYPPCCVLILMWLISLTFGANLAPYLIITMGFPMCHTFLDPKLRPSFTEKHDHVLGHPEKMLALFNFILSPSFVYCLVNLFDLLQYSAWISVLFCVCVPLFLVTLLDTTDLRDMADIRNSRWQIFQVFTGCLSLILGAMLAYIHGIVDGINAVYLAVILLCTTTLFVAVKYRFSKLVSSIACGLLLTSYLAWLTILPWNLVFSMGSEIKLSFFTVEVLVSLLAVISVLAVVISLSVRYRSWLNQVLILHTFGFVVLEIVMMDGEVYSPYLMVLTSALVLYLVQRLHEVRRLNKTPALTCISLHGSKLLFMFTSLNAKPKLEALSSSLVVCGGFCLCGILMNALLFEHEKHLDRNKVLRHTGIVFMSLVLLSSTFLRTLYVFLTRDDPSPADIVGLIFLVTGACFAKLAFLHSNEQVARKQSILVIVSGILVTVLQPYFNILEIFMQIPKLIFREMVYETWHVIFAEYMILPWCMLLSLSLIMVLLLKLLSLKEISPLGLNVISILIGAPLGLYIAHWVLPYPKLPSSILSIPYMISATISTNSLLLAIKGPNINTNVKMYIVFLGVSILSVAGEMNQKISITFLQSEISPSVLYHVFLHLVMIIQGQPQTDLQISLDKKNSMFPSIAHNASVLLIIFSGLIFSPKDYYDILLVPICGLLLLLRIKGCGVLKNGDCILKRVIFTGVLGLILYYRVTQQLPWGKWSFWTVVVLILEISVTFCSLLVYVITLSVFWYECIAPNEGLFLAVFAPLFTLLLFYGRTTAGQVLGIVGPALAYNAFYYPSK</sequence>
<dbReference type="EMBL" id="CACRXK020000458">
    <property type="protein sequence ID" value="CAB3982046.1"/>
    <property type="molecule type" value="Genomic_DNA"/>
</dbReference>
<keyword evidence="2" id="KW-1185">Reference proteome</keyword>
<dbReference type="PANTHER" id="PTHR35313">
    <property type="entry name" value="NO EXINE FORMATION 1"/>
    <property type="match status" value="1"/>
</dbReference>
<organism evidence="1 2">
    <name type="scientific">Paramuricea clavata</name>
    <name type="common">Red gorgonian</name>
    <name type="synonym">Violescent sea-whip</name>
    <dbReference type="NCBI Taxonomy" id="317549"/>
    <lineage>
        <taxon>Eukaryota</taxon>
        <taxon>Metazoa</taxon>
        <taxon>Cnidaria</taxon>
        <taxon>Anthozoa</taxon>
        <taxon>Octocorallia</taxon>
        <taxon>Malacalcyonacea</taxon>
        <taxon>Plexauridae</taxon>
        <taxon>Paramuricea</taxon>
    </lineage>
</organism>
<gene>
    <name evidence="1" type="ORF">PACLA_8A033753</name>
</gene>
<accession>A0A7D9HGE3</accession>
<dbReference type="OrthoDB" id="10046650at2759"/>
<dbReference type="AlphaFoldDB" id="A0A7D9HGE3"/>
<protein>
    <submittedName>
        <fullName evidence="1">Uncharacterized protein</fullName>
    </submittedName>
</protein>
<evidence type="ECO:0000313" key="2">
    <source>
        <dbReference type="Proteomes" id="UP001152795"/>
    </source>
</evidence>
<name>A0A7D9HGE3_PARCT</name>
<proteinExistence type="predicted"/>
<evidence type="ECO:0000313" key="1">
    <source>
        <dbReference type="EMBL" id="CAB3982046.1"/>
    </source>
</evidence>
<reference evidence="1" key="1">
    <citation type="submission" date="2020-04" db="EMBL/GenBank/DDBJ databases">
        <authorList>
            <person name="Alioto T."/>
            <person name="Alioto T."/>
            <person name="Gomez Garrido J."/>
        </authorList>
    </citation>
    <scope>NUCLEOTIDE SEQUENCE</scope>
    <source>
        <strain evidence="1">A484AB</strain>
    </source>
</reference>